<keyword evidence="3" id="KW-0479">Metal-binding</keyword>
<dbReference type="SMART" id="SM00184">
    <property type="entry name" value="RING"/>
    <property type="match status" value="1"/>
</dbReference>
<keyword evidence="7 10" id="KW-0472">Membrane</keyword>
<evidence type="ECO:0000256" key="9">
    <source>
        <dbReference type="SAM" id="MobiDB-lite"/>
    </source>
</evidence>
<keyword evidence="5" id="KW-0862">Zinc</keyword>
<dbReference type="GO" id="GO:0016020">
    <property type="term" value="C:membrane"/>
    <property type="evidence" value="ECO:0007669"/>
    <property type="project" value="UniProtKB-SubCell"/>
</dbReference>
<dbReference type="InterPro" id="IPR013083">
    <property type="entry name" value="Znf_RING/FYVE/PHD"/>
</dbReference>
<reference evidence="14" key="2">
    <citation type="submission" date="2020-04" db="EMBL/GenBank/DDBJ databases">
        <authorList>
            <consortium name="NCBI Genome Project"/>
        </authorList>
    </citation>
    <scope>NUCLEOTIDE SEQUENCE</scope>
    <source>
        <strain evidence="14">CBS 781.70</strain>
    </source>
</reference>
<feature type="transmembrane region" description="Helical" evidence="10">
    <location>
        <begin position="34"/>
        <end position="56"/>
    </location>
</feature>
<accession>A0A6G1G852</accession>
<gene>
    <name evidence="12 14" type="ORF">P152DRAFT_263879</name>
</gene>
<dbReference type="Proteomes" id="UP000504638">
    <property type="component" value="Unplaced"/>
</dbReference>
<dbReference type="PANTHER" id="PTHR46539">
    <property type="entry name" value="E3 UBIQUITIN-PROTEIN LIGASE ATL42"/>
    <property type="match status" value="1"/>
</dbReference>
<reference evidence="14" key="3">
    <citation type="submission" date="2025-04" db="UniProtKB">
        <authorList>
            <consortium name="RefSeq"/>
        </authorList>
    </citation>
    <scope>IDENTIFICATION</scope>
    <source>
        <strain evidence="14">CBS 781.70</strain>
    </source>
</reference>
<feature type="region of interest" description="Disordered" evidence="9">
    <location>
        <begin position="164"/>
        <end position="224"/>
    </location>
</feature>
<evidence type="ECO:0000256" key="10">
    <source>
        <dbReference type="SAM" id="Phobius"/>
    </source>
</evidence>
<dbReference type="AlphaFoldDB" id="A0A6G1G852"/>
<dbReference type="OrthoDB" id="8062037at2759"/>
<evidence type="ECO:0000259" key="11">
    <source>
        <dbReference type="PROSITE" id="PS50089"/>
    </source>
</evidence>
<dbReference type="GeneID" id="54415384"/>
<evidence type="ECO:0000313" key="12">
    <source>
        <dbReference type="EMBL" id="KAF1814203.1"/>
    </source>
</evidence>
<dbReference type="Pfam" id="PF13639">
    <property type="entry name" value="zf-RING_2"/>
    <property type="match status" value="1"/>
</dbReference>
<dbReference type="RefSeq" id="XP_033535834.1">
    <property type="nucleotide sequence ID" value="XM_033674814.1"/>
</dbReference>
<dbReference type="CDD" id="cd16448">
    <property type="entry name" value="RING-H2"/>
    <property type="match status" value="1"/>
</dbReference>
<evidence type="ECO:0000256" key="3">
    <source>
        <dbReference type="ARBA" id="ARBA00022723"/>
    </source>
</evidence>
<evidence type="ECO:0000256" key="5">
    <source>
        <dbReference type="ARBA" id="ARBA00022833"/>
    </source>
</evidence>
<keyword evidence="13" id="KW-1185">Reference proteome</keyword>
<dbReference type="EMBL" id="ML975153">
    <property type="protein sequence ID" value="KAF1814203.1"/>
    <property type="molecule type" value="Genomic_DNA"/>
</dbReference>
<proteinExistence type="predicted"/>
<evidence type="ECO:0000256" key="8">
    <source>
        <dbReference type="PROSITE-ProRule" id="PRU00175"/>
    </source>
</evidence>
<organism evidence="12">
    <name type="scientific">Eremomyces bilateralis CBS 781.70</name>
    <dbReference type="NCBI Taxonomy" id="1392243"/>
    <lineage>
        <taxon>Eukaryota</taxon>
        <taxon>Fungi</taxon>
        <taxon>Dikarya</taxon>
        <taxon>Ascomycota</taxon>
        <taxon>Pezizomycotina</taxon>
        <taxon>Dothideomycetes</taxon>
        <taxon>Dothideomycetes incertae sedis</taxon>
        <taxon>Eremomycetales</taxon>
        <taxon>Eremomycetaceae</taxon>
        <taxon>Eremomyces</taxon>
    </lineage>
</organism>
<dbReference type="PANTHER" id="PTHR46539:SF1">
    <property type="entry name" value="E3 UBIQUITIN-PROTEIN LIGASE ATL42"/>
    <property type="match status" value="1"/>
</dbReference>
<dbReference type="PROSITE" id="PS50089">
    <property type="entry name" value="ZF_RING_2"/>
    <property type="match status" value="1"/>
</dbReference>
<keyword evidence="6 10" id="KW-1133">Transmembrane helix</keyword>
<evidence type="ECO:0000313" key="13">
    <source>
        <dbReference type="Proteomes" id="UP000504638"/>
    </source>
</evidence>
<sequence>MSVSNNPEPSVYNFTQWPSIPSMPSASVGLAPQVAMGALVGLAFLIVVILIAAYASRIRDNPVKVRERLLKKRLRQLDRAARPELFEDWYKHERKSHPELSKVDLEDQVCVICLEPIESSQLIRALSCRHLYHRACFDHWFKGFHDFCPLCHRNVLPWLKTNGESSTATRRATSHEGRRTSPAGSTIDNAAGPTGHISPVSIGHDAPQSISHDRSGSIYHGAPQSIGHDALESTGHILSRSSLSRILRLVGWSRVLHHTTGSHG</sequence>
<protein>
    <recommendedName>
        <fullName evidence="11">RING-type domain-containing protein</fullName>
    </recommendedName>
</protein>
<keyword evidence="2 10" id="KW-0812">Transmembrane</keyword>
<feature type="domain" description="RING-type" evidence="11">
    <location>
        <begin position="110"/>
        <end position="152"/>
    </location>
</feature>
<reference evidence="12 14" key="1">
    <citation type="submission" date="2020-01" db="EMBL/GenBank/DDBJ databases">
        <authorList>
            <consortium name="DOE Joint Genome Institute"/>
            <person name="Haridas S."/>
            <person name="Albert R."/>
            <person name="Binder M."/>
            <person name="Bloem J."/>
            <person name="Labutti K."/>
            <person name="Salamov A."/>
            <person name="Andreopoulos B."/>
            <person name="Baker S.E."/>
            <person name="Barry K."/>
            <person name="Bills G."/>
            <person name="Bluhm B.H."/>
            <person name="Cannon C."/>
            <person name="Castanera R."/>
            <person name="Culley D.E."/>
            <person name="Daum C."/>
            <person name="Ezra D."/>
            <person name="Gonzalez J.B."/>
            <person name="Henrissat B."/>
            <person name="Kuo A."/>
            <person name="Liang C."/>
            <person name="Lipzen A."/>
            <person name="Lutzoni F."/>
            <person name="Magnuson J."/>
            <person name="Mondo S."/>
            <person name="Nolan M."/>
            <person name="Ohm R."/>
            <person name="Pangilinan J."/>
            <person name="Park H.-J."/>
            <person name="Ramirez L."/>
            <person name="Alfaro M."/>
            <person name="Sun H."/>
            <person name="Tritt A."/>
            <person name="Yoshinaga Y."/>
            <person name="Zwiers L.-H."/>
            <person name="Turgeon B.G."/>
            <person name="Goodwin S.B."/>
            <person name="Spatafora J.W."/>
            <person name="Crous P.W."/>
            <person name="Grigoriev I.V."/>
        </authorList>
    </citation>
    <scope>NUCLEOTIDE SEQUENCE</scope>
    <source>
        <strain evidence="12 14">CBS 781.70</strain>
    </source>
</reference>
<evidence type="ECO:0000256" key="4">
    <source>
        <dbReference type="ARBA" id="ARBA00022771"/>
    </source>
</evidence>
<evidence type="ECO:0000313" key="14">
    <source>
        <dbReference type="RefSeq" id="XP_033535834.1"/>
    </source>
</evidence>
<name>A0A6G1G852_9PEZI</name>
<evidence type="ECO:0000256" key="1">
    <source>
        <dbReference type="ARBA" id="ARBA00004370"/>
    </source>
</evidence>
<comment type="subcellular location">
    <subcellularLocation>
        <location evidence="1">Membrane</location>
    </subcellularLocation>
</comment>
<keyword evidence="4 8" id="KW-0863">Zinc-finger</keyword>
<evidence type="ECO:0000256" key="6">
    <source>
        <dbReference type="ARBA" id="ARBA00022989"/>
    </source>
</evidence>
<dbReference type="GO" id="GO:0008270">
    <property type="term" value="F:zinc ion binding"/>
    <property type="evidence" value="ECO:0007669"/>
    <property type="project" value="UniProtKB-KW"/>
</dbReference>
<evidence type="ECO:0000256" key="7">
    <source>
        <dbReference type="ARBA" id="ARBA00023136"/>
    </source>
</evidence>
<dbReference type="InterPro" id="IPR001841">
    <property type="entry name" value="Znf_RING"/>
</dbReference>
<dbReference type="Gene3D" id="3.30.40.10">
    <property type="entry name" value="Zinc/RING finger domain, C3HC4 (zinc finger)"/>
    <property type="match status" value="1"/>
</dbReference>
<evidence type="ECO:0000256" key="2">
    <source>
        <dbReference type="ARBA" id="ARBA00022692"/>
    </source>
</evidence>
<dbReference type="SUPFAM" id="SSF57850">
    <property type="entry name" value="RING/U-box"/>
    <property type="match status" value="1"/>
</dbReference>